<protein>
    <submittedName>
        <fullName evidence="5">Helix-turn-helix domain-containing protein</fullName>
    </submittedName>
</protein>
<evidence type="ECO:0000313" key="5">
    <source>
        <dbReference type="EMBL" id="QSX78681.1"/>
    </source>
</evidence>
<keyword evidence="6" id="KW-1185">Reference proteome</keyword>
<dbReference type="InterPro" id="IPR009057">
    <property type="entry name" value="Homeodomain-like_sf"/>
</dbReference>
<keyword evidence="2" id="KW-0238">DNA-binding</keyword>
<sequence>MDAPCWFETRHDGEAVLPTHRHGRGYAALVIDGQHLEACVDGAFECTPGTLLLHPAYHAHGNRFGRRGARVINMPLPDGVAPDGLRAWRVPHLDEARAMFQREPCSLAALLAQAMPCTPVELPDWQPALLQALADSELPIGALCRQLGVSLAHASRALARSHGMSPQLLRRELRWRRALSLLHGEGELSDIALRCGFSDQSHFTRVTRRYAGLPPAALRQQIKSVQDAPAAAAVC</sequence>
<dbReference type="Gene3D" id="1.10.10.60">
    <property type="entry name" value="Homeodomain-like"/>
    <property type="match status" value="1"/>
</dbReference>
<dbReference type="AlphaFoldDB" id="A0A974XZK3"/>
<dbReference type="KEGG" id="lsf:I8J32_001695"/>
<dbReference type="InterPro" id="IPR020449">
    <property type="entry name" value="Tscrpt_reg_AraC-type_HTH"/>
</dbReference>
<dbReference type="EMBL" id="CP071518">
    <property type="protein sequence ID" value="QSX78681.1"/>
    <property type="molecule type" value="Genomic_DNA"/>
</dbReference>
<keyword evidence="3" id="KW-0804">Transcription</keyword>
<dbReference type="SMART" id="SM00342">
    <property type="entry name" value="HTH_ARAC"/>
    <property type="match status" value="1"/>
</dbReference>
<dbReference type="PRINTS" id="PR00032">
    <property type="entry name" value="HTHARAC"/>
</dbReference>
<dbReference type="Proteomes" id="UP000639274">
    <property type="component" value="Chromosome"/>
</dbReference>
<keyword evidence="1" id="KW-0805">Transcription regulation</keyword>
<dbReference type="InterPro" id="IPR050204">
    <property type="entry name" value="AraC_XylS_family_regulators"/>
</dbReference>
<evidence type="ECO:0000256" key="2">
    <source>
        <dbReference type="ARBA" id="ARBA00023125"/>
    </source>
</evidence>
<evidence type="ECO:0000256" key="3">
    <source>
        <dbReference type="ARBA" id="ARBA00023163"/>
    </source>
</evidence>
<evidence type="ECO:0000259" key="4">
    <source>
        <dbReference type="PROSITE" id="PS01124"/>
    </source>
</evidence>
<reference evidence="5 6" key="1">
    <citation type="submission" date="2021-03" db="EMBL/GenBank/DDBJ databases">
        <title>Lysobacter sp. nov. isolated from soil of gangwondo yeongwol, south Korea.</title>
        <authorList>
            <person name="Kim K.R."/>
            <person name="Kim K.H."/>
            <person name="Jeon C.O."/>
        </authorList>
    </citation>
    <scope>NUCLEOTIDE SEQUENCE [LARGE SCALE GENOMIC DNA]</scope>
    <source>
        <strain evidence="5 6">R19</strain>
    </source>
</reference>
<evidence type="ECO:0000313" key="6">
    <source>
        <dbReference type="Proteomes" id="UP000639274"/>
    </source>
</evidence>
<dbReference type="GO" id="GO:0043565">
    <property type="term" value="F:sequence-specific DNA binding"/>
    <property type="evidence" value="ECO:0007669"/>
    <property type="project" value="InterPro"/>
</dbReference>
<organism evidence="5 6">
    <name type="scientific">Agrilutibacter solisilvae</name>
    <dbReference type="NCBI Taxonomy" id="2763317"/>
    <lineage>
        <taxon>Bacteria</taxon>
        <taxon>Pseudomonadati</taxon>
        <taxon>Pseudomonadota</taxon>
        <taxon>Gammaproteobacteria</taxon>
        <taxon>Lysobacterales</taxon>
        <taxon>Lysobacteraceae</taxon>
        <taxon>Agrilutibacter</taxon>
    </lineage>
</organism>
<dbReference type="PANTHER" id="PTHR46796">
    <property type="entry name" value="HTH-TYPE TRANSCRIPTIONAL ACTIVATOR RHAS-RELATED"/>
    <property type="match status" value="1"/>
</dbReference>
<feature type="domain" description="HTH araC/xylS-type" evidence="4">
    <location>
        <begin position="129"/>
        <end position="221"/>
    </location>
</feature>
<name>A0A974XZK3_9GAMM</name>
<dbReference type="RefSeq" id="WP_200614410.1">
    <property type="nucleotide sequence ID" value="NZ_CP071518.1"/>
</dbReference>
<dbReference type="InterPro" id="IPR018060">
    <property type="entry name" value="HTH_AraC"/>
</dbReference>
<proteinExistence type="predicted"/>
<gene>
    <name evidence="5" type="ORF">I8J32_001695</name>
</gene>
<dbReference type="GO" id="GO:0003700">
    <property type="term" value="F:DNA-binding transcription factor activity"/>
    <property type="evidence" value="ECO:0007669"/>
    <property type="project" value="InterPro"/>
</dbReference>
<dbReference type="Pfam" id="PF12833">
    <property type="entry name" value="HTH_18"/>
    <property type="match status" value="1"/>
</dbReference>
<dbReference type="PROSITE" id="PS01124">
    <property type="entry name" value="HTH_ARAC_FAMILY_2"/>
    <property type="match status" value="1"/>
</dbReference>
<accession>A0A974XZK3</accession>
<evidence type="ECO:0000256" key="1">
    <source>
        <dbReference type="ARBA" id="ARBA00023015"/>
    </source>
</evidence>
<dbReference type="SUPFAM" id="SSF46689">
    <property type="entry name" value="Homeodomain-like"/>
    <property type="match status" value="1"/>
</dbReference>